<reference evidence="1 2" key="1">
    <citation type="journal article" date="2006" name="Science">
        <title>The genome of black cottonwood, Populus trichocarpa (Torr. &amp; Gray).</title>
        <authorList>
            <person name="Tuskan G.A."/>
            <person name="Difazio S."/>
            <person name="Jansson S."/>
            <person name="Bohlmann J."/>
            <person name="Grigoriev I."/>
            <person name="Hellsten U."/>
            <person name="Putnam N."/>
            <person name="Ralph S."/>
            <person name="Rombauts S."/>
            <person name="Salamov A."/>
            <person name="Schein J."/>
            <person name="Sterck L."/>
            <person name="Aerts A."/>
            <person name="Bhalerao R.R."/>
            <person name="Bhalerao R.P."/>
            <person name="Blaudez D."/>
            <person name="Boerjan W."/>
            <person name="Brun A."/>
            <person name="Brunner A."/>
            <person name="Busov V."/>
            <person name="Campbell M."/>
            <person name="Carlson J."/>
            <person name="Chalot M."/>
            <person name="Chapman J."/>
            <person name="Chen G.L."/>
            <person name="Cooper D."/>
            <person name="Coutinho P.M."/>
            <person name="Couturier J."/>
            <person name="Covert S."/>
            <person name="Cronk Q."/>
            <person name="Cunningham R."/>
            <person name="Davis J."/>
            <person name="Degroeve S."/>
            <person name="Dejardin A."/>
            <person name="Depamphilis C."/>
            <person name="Detter J."/>
            <person name="Dirks B."/>
            <person name="Dubchak I."/>
            <person name="Duplessis S."/>
            <person name="Ehlting J."/>
            <person name="Ellis B."/>
            <person name="Gendler K."/>
            <person name="Goodstein D."/>
            <person name="Gribskov M."/>
            <person name="Grimwood J."/>
            <person name="Groover A."/>
            <person name="Gunter L."/>
            <person name="Hamberger B."/>
            <person name="Heinze B."/>
            <person name="Helariutta Y."/>
            <person name="Henrissat B."/>
            <person name="Holligan D."/>
            <person name="Holt R."/>
            <person name="Huang W."/>
            <person name="Islam-Faridi N."/>
            <person name="Jones S."/>
            <person name="Jones-Rhoades M."/>
            <person name="Jorgensen R."/>
            <person name="Joshi C."/>
            <person name="Kangasjarvi J."/>
            <person name="Karlsson J."/>
            <person name="Kelleher C."/>
            <person name="Kirkpatrick R."/>
            <person name="Kirst M."/>
            <person name="Kohler A."/>
            <person name="Kalluri U."/>
            <person name="Larimer F."/>
            <person name="Leebens-Mack J."/>
            <person name="Leple J.C."/>
            <person name="Locascio P."/>
            <person name="Lou Y."/>
            <person name="Lucas S."/>
            <person name="Martin F."/>
            <person name="Montanini B."/>
            <person name="Napoli C."/>
            <person name="Nelson D.R."/>
            <person name="Nelson C."/>
            <person name="Nieminen K."/>
            <person name="Nilsson O."/>
            <person name="Pereda V."/>
            <person name="Peter G."/>
            <person name="Philippe R."/>
            <person name="Pilate G."/>
            <person name="Poliakov A."/>
            <person name="Razumovskaya J."/>
            <person name="Richardson P."/>
            <person name="Rinaldi C."/>
            <person name="Ritland K."/>
            <person name="Rouze P."/>
            <person name="Ryaboy D."/>
            <person name="Schmutz J."/>
            <person name="Schrader J."/>
            <person name="Segerman B."/>
            <person name="Shin H."/>
            <person name="Siddiqui A."/>
            <person name="Sterky F."/>
            <person name="Terry A."/>
            <person name="Tsai C.J."/>
            <person name="Uberbacher E."/>
            <person name="Unneberg P."/>
            <person name="Vahala J."/>
            <person name="Wall K."/>
            <person name="Wessler S."/>
            <person name="Yang G."/>
            <person name="Yin T."/>
            <person name="Douglas C."/>
            <person name="Marra M."/>
            <person name="Sandberg G."/>
            <person name="Van de Peer Y."/>
            <person name="Rokhsar D."/>
        </authorList>
    </citation>
    <scope>NUCLEOTIDE SEQUENCE [LARGE SCALE GENOMIC DNA]</scope>
    <source>
        <strain evidence="2">cv. Nisqually</strain>
        <strain evidence="1">Nisqually-1</strain>
    </source>
</reference>
<dbReference type="EMBL" id="CM009305">
    <property type="protein sequence ID" value="RQP01560.1"/>
    <property type="molecule type" value="Genomic_DNA"/>
</dbReference>
<keyword evidence="2" id="KW-1185">Reference proteome</keyword>
<dbReference type="EMBL" id="CM009305">
    <property type="protein sequence ID" value="RQP01561.1"/>
    <property type="molecule type" value="Genomic_DNA"/>
</dbReference>
<dbReference type="Gramene" id="Potri.016G098850.5.v4.1">
    <property type="protein sequence ID" value="Potri.016G098850.5.v4.1"/>
    <property type="gene ID" value="Potri.016G098850.v4.1"/>
</dbReference>
<accession>A0A3N7HR80</accession>
<dbReference type="EMBL" id="CM009305">
    <property type="protein sequence ID" value="RQP01558.1"/>
    <property type="molecule type" value="Genomic_DNA"/>
</dbReference>
<dbReference type="InParanoid" id="A0A3N7HR80"/>
<organism evidence="1 2">
    <name type="scientific">Populus trichocarpa</name>
    <name type="common">Western balsam poplar</name>
    <name type="synonym">Populus balsamifera subsp. trichocarpa</name>
    <dbReference type="NCBI Taxonomy" id="3694"/>
    <lineage>
        <taxon>Eukaryota</taxon>
        <taxon>Viridiplantae</taxon>
        <taxon>Streptophyta</taxon>
        <taxon>Embryophyta</taxon>
        <taxon>Tracheophyta</taxon>
        <taxon>Spermatophyta</taxon>
        <taxon>Magnoliopsida</taxon>
        <taxon>eudicotyledons</taxon>
        <taxon>Gunneridae</taxon>
        <taxon>Pentapetalae</taxon>
        <taxon>rosids</taxon>
        <taxon>fabids</taxon>
        <taxon>Malpighiales</taxon>
        <taxon>Salicaceae</taxon>
        <taxon>Saliceae</taxon>
        <taxon>Populus</taxon>
    </lineage>
</organism>
<reference evidence="1" key="2">
    <citation type="submission" date="2017-07" db="EMBL/GenBank/DDBJ databases">
        <title>WGS assembly of Populus trichocarpa.</title>
        <authorList>
            <person name="Tuskan G."/>
            <person name="Difazio S."/>
            <person name="Jansson S."/>
            <person name="Bohlmann J."/>
            <person name="Grigoriev I."/>
            <person name="Hellsten U."/>
            <person name="Putnam N."/>
            <person name="Ralph S."/>
            <person name="Rombauts S."/>
            <person name="Salamov A."/>
            <person name="Schein J."/>
            <person name="Sterck L."/>
            <person name="Aerts A."/>
            <person name="Bhalerao R."/>
            <person name="Bhalerao R."/>
            <person name="Blaudez D."/>
            <person name="Boerjan W."/>
            <person name="Brun A."/>
            <person name="Brunner A."/>
            <person name="Busov V."/>
            <person name="Campbell M."/>
            <person name="Carlson J."/>
            <person name="Chalot M."/>
            <person name="Chapman J."/>
            <person name="Chen G."/>
            <person name="Cooper D."/>
            <person name="Coutinho P."/>
            <person name="Couturier J."/>
            <person name="Covert S."/>
            <person name="Cronk Q."/>
            <person name="Cunningham R."/>
            <person name="Davis J."/>
            <person name="Degroeve S."/>
            <person name="Dejardin A."/>
            <person name="Depamphilis C."/>
            <person name="Detter J."/>
            <person name="Dirks B."/>
            <person name="Dubchak I."/>
            <person name="Duplessis S."/>
            <person name="Ehlting J."/>
            <person name="Ellis B."/>
            <person name="Gendler K."/>
            <person name="Goodstein D."/>
            <person name="Gribskov M."/>
            <person name="Grimwood J."/>
            <person name="Groover A."/>
            <person name="Gunter L."/>
            <person name="Hamberger B."/>
            <person name="Heinze B."/>
            <person name="Helariutta Y."/>
            <person name="Henrissat B."/>
            <person name="Holligan D."/>
            <person name="Holt R."/>
            <person name="Huang W."/>
            <person name="Islam-Faridi N."/>
            <person name="Jones S."/>
            <person name="Jones-Rhoades M."/>
            <person name="Jorgensen R."/>
            <person name="Joshi C."/>
            <person name="Kangasjarvi J."/>
            <person name="Karlsson J."/>
            <person name="Kelleher C."/>
            <person name="Kirkpatrick R."/>
            <person name="Kirst M."/>
            <person name="Kohler A."/>
            <person name="Kalluri U."/>
            <person name="Larimer F."/>
            <person name="Leebens-Mack J."/>
            <person name="Leple J."/>
            <person name="Locascio P."/>
            <person name="Lou Y."/>
            <person name="Lucas S."/>
            <person name="Martin F."/>
            <person name="Montanini B."/>
            <person name="Napoli C."/>
            <person name="Nelson D."/>
            <person name="Nelson C."/>
            <person name="Nieminen K."/>
            <person name="Nilsson O."/>
            <person name="Pereda V."/>
            <person name="Peter G."/>
            <person name="Philippe R."/>
            <person name="Pilate G."/>
            <person name="Poliakov A."/>
            <person name="Razumovskaya J."/>
            <person name="Richardson P."/>
            <person name="Rinaldi C."/>
            <person name="Ritland K."/>
            <person name="Rouze P."/>
            <person name="Ryaboy D."/>
            <person name="Schmutz J."/>
            <person name="Schrader J."/>
            <person name="Segerman B."/>
            <person name="Shin H."/>
            <person name="Siddiqui A."/>
            <person name="Sterky F."/>
            <person name="Terry A."/>
            <person name="Tsai C."/>
            <person name="Uberbacher E."/>
            <person name="Unneberg P."/>
            <person name="Vahala J."/>
            <person name="Wall K."/>
            <person name="Wessler S."/>
            <person name="Yang G."/>
            <person name="Yin T."/>
            <person name="Douglas C."/>
            <person name="Marra M."/>
            <person name="Sandberg G."/>
            <person name="Van De Peer Y."/>
            <person name="Rokhsar D."/>
        </authorList>
    </citation>
    <scope>NUCLEOTIDE SEQUENCE</scope>
    <source>
        <strain evidence="1">Nisqually-1</strain>
    </source>
</reference>
<dbReference type="AlphaFoldDB" id="A0A3N7HR80"/>
<gene>
    <name evidence="1" type="ORF">POPTR_016G098850</name>
</gene>
<name>A0A3N7HR80_POPTR</name>
<proteinExistence type="predicted"/>
<dbReference type="EMBL" id="CM009305">
    <property type="protein sequence ID" value="RQP01559.1"/>
    <property type="molecule type" value="Genomic_DNA"/>
</dbReference>
<evidence type="ECO:0000313" key="1">
    <source>
        <dbReference type="EMBL" id="RQP01559.1"/>
    </source>
</evidence>
<protein>
    <submittedName>
        <fullName evidence="1">Uncharacterized protein</fullName>
    </submittedName>
</protein>
<dbReference type="Proteomes" id="UP000006729">
    <property type="component" value="Chromosome 16"/>
</dbReference>
<sequence length="134" mass="15036">MTAFPKQFLSQKFVELSAESHMQMKPSTRCQQKSDFFGFGLWSRSGSNEKKSPAVLIMRHYPHKAFQVLFGWGTVAFAFHFLTLGRKTSSGSSLETSTSTTDPLPIPGFHFLHISRALRRVPSSLQGTSHNTRS</sequence>
<evidence type="ECO:0000313" key="2">
    <source>
        <dbReference type="Proteomes" id="UP000006729"/>
    </source>
</evidence>